<dbReference type="Pfam" id="PF01795">
    <property type="entry name" value="Methyltransf_5"/>
    <property type="match status" value="1"/>
</dbReference>
<feature type="binding site" evidence="6">
    <location>
        <position position="97"/>
    </location>
    <ligand>
        <name>S-adenosyl-L-methionine</name>
        <dbReference type="ChEBI" id="CHEBI:59789"/>
    </ligand>
</feature>
<reference evidence="7 8" key="1">
    <citation type="submission" date="2019-04" db="EMBL/GenBank/DDBJ databases">
        <authorList>
            <person name="Li Y."/>
            <person name="Wang J."/>
        </authorList>
    </citation>
    <scope>NUCLEOTIDE SEQUENCE [LARGE SCALE GENOMIC DNA]</scope>
    <source>
        <strain evidence="7 8">DSM 14668</strain>
    </source>
</reference>
<feature type="binding site" evidence="6">
    <location>
        <begin position="51"/>
        <end position="53"/>
    </location>
    <ligand>
        <name>S-adenosyl-L-methionine</name>
        <dbReference type="ChEBI" id="CHEBI:59789"/>
    </ligand>
</feature>
<dbReference type="AlphaFoldDB" id="A0A4U1JKD8"/>
<sequence>MNVVNVVPMRDKAPPPEPHKAPHVTVLRREVVQALAPHAGGVYVDATLGAGGHAEAILEEAPGCRLIGVDRDETALALAKERLAPFGDRVKLVHGRFSDVEDHLAKMGVGPVDGLVADVGVSSMQIDDATRGMSFRAEGPLDMRMDPSSGETALELIERLDDDELANVIYHYGEERRSRRVARCIKQALANGELKTTLDLRRAVVRAVGPSRVGGVDPATRTFQALRVAVNGELDELEALLRAASRVVKMGGIVAVISFHSLEDRIVKHALREASVWEPLWKKPLVASDEEVAENPRARSAKLRAARRVALAGDEGGDEVFA</sequence>
<gene>
    <name evidence="6 7" type="primary">rsmH</name>
    <name evidence="7" type="ORF">E8A74_04225</name>
</gene>
<dbReference type="EMBL" id="SSMQ01000003">
    <property type="protein sequence ID" value="TKD12317.1"/>
    <property type="molecule type" value="Genomic_DNA"/>
</dbReference>
<dbReference type="GO" id="GO:0005737">
    <property type="term" value="C:cytoplasm"/>
    <property type="evidence" value="ECO:0007669"/>
    <property type="project" value="UniProtKB-SubCell"/>
</dbReference>
<comment type="catalytic activity">
    <reaction evidence="6">
        <text>cytidine(1402) in 16S rRNA + S-adenosyl-L-methionine = N(4)-methylcytidine(1402) in 16S rRNA + S-adenosyl-L-homocysteine + H(+)</text>
        <dbReference type="Rhea" id="RHEA:42928"/>
        <dbReference type="Rhea" id="RHEA-COMP:10286"/>
        <dbReference type="Rhea" id="RHEA-COMP:10287"/>
        <dbReference type="ChEBI" id="CHEBI:15378"/>
        <dbReference type="ChEBI" id="CHEBI:57856"/>
        <dbReference type="ChEBI" id="CHEBI:59789"/>
        <dbReference type="ChEBI" id="CHEBI:74506"/>
        <dbReference type="ChEBI" id="CHEBI:82748"/>
        <dbReference type="EC" id="2.1.1.199"/>
    </reaction>
</comment>
<dbReference type="EC" id="2.1.1.199" evidence="6"/>
<comment type="function">
    <text evidence="6">Specifically methylates the N4 position of cytidine in position 1402 (C1402) of 16S rRNA.</text>
</comment>
<dbReference type="SUPFAM" id="SSF53335">
    <property type="entry name" value="S-adenosyl-L-methionine-dependent methyltransferases"/>
    <property type="match status" value="1"/>
</dbReference>
<feature type="binding site" evidence="6">
    <location>
        <position position="70"/>
    </location>
    <ligand>
        <name>S-adenosyl-L-methionine</name>
        <dbReference type="ChEBI" id="CHEBI:59789"/>
    </ligand>
</feature>
<keyword evidence="6" id="KW-0963">Cytoplasm</keyword>
<evidence type="ECO:0000256" key="3">
    <source>
        <dbReference type="ARBA" id="ARBA00022603"/>
    </source>
</evidence>
<dbReference type="InterPro" id="IPR029063">
    <property type="entry name" value="SAM-dependent_MTases_sf"/>
</dbReference>
<dbReference type="OrthoDB" id="9806637at2"/>
<keyword evidence="8" id="KW-1185">Reference proteome</keyword>
<evidence type="ECO:0000256" key="4">
    <source>
        <dbReference type="ARBA" id="ARBA00022679"/>
    </source>
</evidence>
<proteinExistence type="inferred from homology"/>
<dbReference type="GO" id="GO:0070475">
    <property type="term" value="P:rRNA base methylation"/>
    <property type="evidence" value="ECO:0007669"/>
    <property type="project" value="UniProtKB-UniRule"/>
</dbReference>
<organism evidence="7 8">
    <name type="scientific">Polyangium fumosum</name>
    <dbReference type="NCBI Taxonomy" id="889272"/>
    <lineage>
        <taxon>Bacteria</taxon>
        <taxon>Pseudomonadati</taxon>
        <taxon>Myxococcota</taxon>
        <taxon>Polyangia</taxon>
        <taxon>Polyangiales</taxon>
        <taxon>Polyangiaceae</taxon>
        <taxon>Polyangium</taxon>
    </lineage>
</organism>
<dbReference type="InterPro" id="IPR002903">
    <property type="entry name" value="RsmH"/>
</dbReference>
<comment type="caution">
    <text evidence="7">The sequence shown here is derived from an EMBL/GenBank/DDBJ whole genome shotgun (WGS) entry which is preliminary data.</text>
</comment>
<dbReference type="NCBIfam" id="TIGR00006">
    <property type="entry name" value="16S rRNA (cytosine(1402)-N(4))-methyltransferase RsmH"/>
    <property type="match status" value="1"/>
</dbReference>
<dbReference type="PANTHER" id="PTHR11265:SF0">
    <property type="entry name" value="12S RRNA N4-METHYLCYTIDINE METHYLTRANSFERASE"/>
    <property type="match status" value="1"/>
</dbReference>
<dbReference type="Gene3D" id="3.40.50.150">
    <property type="entry name" value="Vaccinia Virus protein VP39"/>
    <property type="match status" value="1"/>
</dbReference>
<dbReference type="HAMAP" id="MF_01007">
    <property type="entry name" value="16SrRNA_methyltr_H"/>
    <property type="match status" value="1"/>
</dbReference>
<accession>A0A4U1JKD8</accession>
<comment type="subcellular location">
    <subcellularLocation>
        <location evidence="6">Cytoplasm</location>
    </subcellularLocation>
</comment>
<evidence type="ECO:0000256" key="2">
    <source>
        <dbReference type="ARBA" id="ARBA00022552"/>
    </source>
</evidence>
<evidence type="ECO:0000313" key="7">
    <source>
        <dbReference type="EMBL" id="TKD12317.1"/>
    </source>
</evidence>
<keyword evidence="4 6" id="KW-0808">Transferase</keyword>
<name>A0A4U1JKD8_9BACT</name>
<keyword evidence="3 6" id="KW-0489">Methyltransferase</keyword>
<evidence type="ECO:0000256" key="6">
    <source>
        <dbReference type="HAMAP-Rule" id="MF_01007"/>
    </source>
</evidence>
<dbReference type="GO" id="GO:0071424">
    <property type="term" value="F:rRNA (cytosine-N4-)-methyltransferase activity"/>
    <property type="evidence" value="ECO:0007669"/>
    <property type="project" value="UniProtKB-UniRule"/>
</dbReference>
<protein>
    <recommendedName>
        <fullName evidence="6">Ribosomal RNA small subunit methyltransferase H</fullName>
        <ecNumber evidence="6">2.1.1.199</ecNumber>
    </recommendedName>
    <alternativeName>
        <fullName evidence="6">16S rRNA m(4)C1402 methyltransferase</fullName>
    </alternativeName>
    <alternativeName>
        <fullName evidence="6">rRNA (cytosine-N(4)-)-methyltransferase RsmH</fullName>
    </alternativeName>
</protein>
<evidence type="ECO:0000256" key="5">
    <source>
        <dbReference type="ARBA" id="ARBA00022691"/>
    </source>
</evidence>
<evidence type="ECO:0000313" key="8">
    <source>
        <dbReference type="Proteomes" id="UP000309215"/>
    </source>
</evidence>
<keyword evidence="5 6" id="KW-0949">S-adenosyl-L-methionine</keyword>
<dbReference type="RefSeq" id="WP_136927616.1">
    <property type="nucleotide sequence ID" value="NZ_SSMQ01000003.1"/>
</dbReference>
<dbReference type="SUPFAM" id="SSF81799">
    <property type="entry name" value="Putative methyltransferase TM0872, insert domain"/>
    <property type="match status" value="1"/>
</dbReference>
<dbReference type="CDD" id="cd02440">
    <property type="entry name" value="AdoMet_MTases"/>
    <property type="match status" value="1"/>
</dbReference>
<dbReference type="PIRSF" id="PIRSF004486">
    <property type="entry name" value="MraW"/>
    <property type="match status" value="1"/>
</dbReference>
<keyword evidence="2 6" id="KW-0698">rRNA processing</keyword>
<feature type="binding site" evidence="6">
    <location>
        <position position="125"/>
    </location>
    <ligand>
        <name>S-adenosyl-L-methionine</name>
        <dbReference type="ChEBI" id="CHEBI:59789"/>
    </ligand>
</feature>
<dbReference type="Proteomes" id="UP000309215">
    <property type="component" value="Unassembled WGS sequence"/>
</dbReference>
<evidence type="ECO:0000256" key="1">
    <source>
        <dbReference type="ARBA" id="ARBA00010396"/>
    </source>
</evidence>
<dbReference type="InterPro" id="IPR023397">
    <property type="entry name" value="SAM-dep_MeTrfase_MraW_recog"/>
</dbReference>
<dbReference type="Gene3D" id="1.10.150.170">
    <property type="entry name" value="Putative methyltransferase TM0872, insert domain"/>
    <property type="match status" value="1"/>
</dbReference>
<dbReference type="PANTHER" id="PTHR11265">
    <property type="entry name" value="S-ADENOSYL-METHYLTRANSFERASE MRAW"/>
    <property type="match status" value="1"/>
</dbReference>
<feature type="binding site" evidence="6">
    <location>
        <position position="118"/>
    </location>
    <ligand>
        <name>S-adenosyl-L-methionine</name>
        <dbReference type="ChEBI" id="CHEBI:59789"/>
    </ligand>
</feature>
<comment type="similarity">
    <text evidence="1 6">Belongs to the methyltransferase superfamily. RsmH family.</text>
</comment>